<keyword evidence="13" id="KW-0808">Transferase</keyword>
<evidence type="ECO:0000256" key="2">
    <source>
        <dbReference type="ARBA" id="ARBA00011123"/>
    </source>
</evidence>
<dbReference type="InterPro" id="IPR017959">
    <property type="entry name" value="Asn/Gln-tRNA_amidoTrfase_suB/E"/>
</dbReference>
<dbReference type="Gene3D" id="1.10.10.410">
    <property type="match status" value="1"/>
</dbReference>
<comment type="similarity">
    <text evidence="1 11">Belongs to the GatB/GatE family. GatB subfamily.</text>
</comment>
<dbReference type="NCBIfam" id="NF004015">
    <property type="entry name" value="PRK05477.1-5"/>
    <property type="match status" value="1"/>
</dbReference>
<dbReference type="GO" id="GO:0070681">
    <property type="term" value="P:glutaminyl-tRNAGln biosynthesis via transamidation"/>
    <property type="evidence" value="ECO:0007669"/>
    <property type="project" value="TreeGrafter"/>
</dbReference>
<evidence type="ECO:0000256" key="9">
    <source>
        <dbReference type="ARBA" id="ARBA00047380"/>
    </source>
</evidence>
<dbReference type="InterPro" id="IPR006075">
    <property type="entry name" value="Asn/Gln-tRNA_Trfase_suB/E_cat"/>
</dbReference>
<comment type="catalytic activity">
    <reaction evidence="10 11">
        <text>L-glutamyl-tRNA(Gln) + L-glutamine + ATP + H2O = L-glutaminyl-tRNA(Gln) + L-glutamate + ADP + phosphate + H(+)</text>
        <dbReference type="Rhea" id="RHEA:17521"/>
        <dbReference type="Rhea" id="RHEA-COMP:9681"/>
        <dbReference type="Rhea" id="RHEA-COMP:9684"/>
        <dbReference type="ChEBI" id="CHEBI:15377"/>
        <dbReference type="ChEBI" id="CHEBI:15378"/>
        <dbReference type="ChEBI" id="CHEBI:29985"/>
        <dbReference type="ChEBI" id="CHEBI:30616"/>
        <dbReference type="ChEBI" id="CHEBI:43474"/>
        <dbReference type="ChEBI" id="CHEBI:58359"/>
        <dbReference type="ChEBI" id="CHEBI:78520"/>
        <dbReference type="ChEBI" id="CHEBI:78521"/>
        <dbReference type="ChEBI" id="CHEBI:456216"/>
    </reaction>
</comment>
<dbReference type="EC" id="6.3.5.-" evidence="11"/>
<dbReference type="GO" id="GO:0005524">
    <property type="term" value="F:ATP binding"/>
    <property type="evidence" value="ECO:0007669"/>
    <property type="project" value="UniProtKB-KW"/>
</dbReference>
<evidence type="ECO:0000256" key="10">
    <source>
        <dbReference type="ARBA" id="ARBA00047913"/>
    </source>
</evidence>
<evidence type="ECO:0000313" key="13">
    <source>
        <dbReference type="EMBL" id="RKG88088.1"/>
    </source>
</evidence>
<comment type="subunit">
    <text evidence="2 11">Heterotrimer of A, B and C subunits.</text>
</comment>
<dbReference type="InterPro" id="IPR004413">
    <property type="entry name" value="GatB"/>
</dbReference>
<evidence type="ECO:0000256" key="7">
    <source>
        <dbReference type="ARBA" id="ARBA00022917"/>
    </source>
</evidence>
<dbReference type="InterPro" id="IPR042114">
    <property type="entry name" value="GatB_C_1"/>
</dbReference>
<reference evidence="14" key="1">
    <citation type="submission" date="2018-09" db="EMBL/GenBank/DDBJ databases">
        <authorList>
            <person name="Livingstone P.G."/>
            <person name="Whitworth D.E."/>
        </authorList>
    </citation>
    <scope>NUCLEOTIDE SEQUENCE [LARGE SCALE GENOMIC DNA]</scope>
    <source>
        <strain evidence="14">CA054A</strain>
    </source>
</reference>
<dbReference type="AlphaFoldDB" id="A0A3A8IZE8"/>
<evidence type="ECO:0000259" key="12">
    <source>
        <dbReference type="SMART" id="SM00845"/>
    </source>
</evidence>
<dbReference type="FunFam" id="1.10.10.410:FF:000001">
    <property type="entry name" value="Aspartyl/glutamyl-tRNA(Asn/Gln) amidotransferase subunit B"/>
    <property type="match status" value="1"/>
</dbReference>
<dbReference type="GO" id="GO:0050567">
    <property type="term" value="F:glutaminyl-tRNA synthase (glutamine-hydrolyzing) activity"/>
    <property type="evidence" value="ECO:0007669"/>
    <property type="project" value="UniProtKB-UniRule"/>
</dbReference>
<keyword evidence="14" id="KW-1185">Reference proteome</keyword>
<keyword evidence="5 11" id="KW-0547">Nucleotide-binding</keyword>
<dbReference type="InterPro" id="IPR018027">
    <property type="entry name" value="Asn/Gln_amidotransferase"/>
</dbReference>
<dbReference type="GO" id="GO:0050566">
    <property type="term" value="F:asparaginyl-tRNA synthase (glutamine-hydrolyzing) activity"/>
    <property type="evidence" value="ECO:0007669"/>
    <property type="project" value="RHEA"/>
</dbReference>
<dbReference type="GO" id="GO:0016740">
    <property type="term" value="F:transferase activity"/>
    <property type="evidence" value="ECO:0007669"/>
    <property type="project" value="UniProtKB-KW"/>
</dbReference>
<keyword evidence="4 11" id="KW-0436">Ligase</keyword>
<gene>
    <name evidence="11 13" type="primary">gatB</name>
    <name evidence="13" type="ORF">D7V88_14925</name>
</gene>
<dbReference type="SMART" id="SM00845">
    <property type="entry name" value="GatB_Yqey"/>
    <property type="match status" value="1"/>
</dbReference>
<dbReference type="PANTHER" id="PTHR11659">
    <property type="entry name" value="GLUTAMYL-TRNA GLN AMIDOTRANSFERASE SUBUNIT B MITOCHONDRIAL AND PROKARYOTIC PET112-RELATED"/>
    <property type="match status" value="1"/>
</dbReference>
<dbReference type="FunFam" id="1.10.150.380:FF:000001">
    <property type="entry name" value="Aspartyl/glutamyl-tRNA(Asn/Gln) amidotransferase subunit B"/>
    <property type="match status" value="1"/>
</dbReference>
<evidence type="ECO:0000256" key="8">
    <source>
        <dbReference type="ARBA" id="ARBA00024799"/>
    </source>
</evidence>
<comment type="function">
    <text evidence="8 11">Allows the formation of correctly charged Asn-tRNA(Asn) or Gln-tRNA(Gln) through the transamidation of misacylated Asp-tRNA(Asn) or Glu-tRNA(Gln) in organisms which lack either or both of asparaginyl-tRNA or glutaminyl-tRNA synthetases. The reaction takes place in the presence of glutamine and ATP through an activated phospho-Asp-tRNA(Asn) or phospho-Glu-tRNA(Gln).</text>
</comment>
<dbReference type="Pfam" id="PF02934">
    <property type="entry name" value="GatB_N"/>
    <property type="match status" value="1"/>
</dbReference>
<dbReference type="EMBL" id="RAVZ01000087">
    <property type="protein sequence ID" value="RKG88088.1"/>
    <property type="molecule type" value="Genomic_DNA"/>
</dbReference>
<dbReference type="InterPro" id="IPR014746">
    <property type="entry name" value="Gln_synth/guanido_kin_cat_dom"/>
</dbReference>
<comment type="catalytic activity">
    <reaction evidence="9 11">
        <text>L-aspartyl-tRNA(Asn) + L-glutamine + ATP + H2O = L-asparaginyl-tRNA(Asn) + L-glutamate + ADP + phosphate + 2 H(+)</text>
        <dbReference type="Rhea" id="RHEA:14513"/>
        <dbReference type="Rhea" id="RHEA-COMP:9674"/>
        <dbReference type="Rhea" id="RHEA-COMP:9677"/>
        <dbReference type="ChEBI" id="CHEBI:15377"/>
        <dbReference type="ChEBI" id="CHEBI:15378"/>
        <dbReference type="ChEBI" id="CHEBI:29985"/>
        <dbReference type="ChEBI" id="CHEBI:30616"/>
        <dbReference type="ChEBI" id="CHEBI:43474"/>
        <dbReference type="ChEBI" id="CHEBI:58359"/>
        <dbReference type="ChEBI" id="CHEBI:78515"/>
        <dbReference type="ChEBI" id="CHEBI:78516"/>
        <dbReference type="ChEBI" id="CHEBI:456216"/>
    </reaction>
</comment>
<dbReference type="NCBIfam" id="NF004014">
    <property type="entry name" value="PRK05477.1-4"/>
    <property type="match status" value="1"/>
</dbReference>
<dbReference type="HAMAP" id="MF_00121">
    <property type="entry name" value="GatB"/>
    <property type="match status" value="1"/>
</dbReference>
<dbReference type="OrthoDB" id="9804078at2"/>
<sequence>MPLSDFQTVIGLEVHAQLLTQSKIFCGCSTAFGAEPNHHTCPVCLGMPGVLPVLNQRVVEYAVRTGLALGCAVKPTSVWSRKNYFYPDLPKGYQITQYDQPICEWGELVIDTPSGEKTVRVRRIHLEEDAGKSVHDASASAGQSLVDLNRAGVPLMEIVSEPDLRDADEAVEYLKVLRDVLVYLGVNDGNLEEGSFRCDANVSVMPKGSTTYGQRCELKNLNSFRFLKQAIEYEAARQVDVLESGGKVDQETRLWDVNKGITRSMRSKEDAHDYRYFPEPDLQPLIVSDALRDAQAQSLPELPRAKRTRFMAQYGLPAYDARILTAERPLADFFEACAAHVPDAKKLSNWFLGELSRLLKEEGTPLSALRFTPAQLGELLATVEKGMVSANAGKDVLGEMFRTGRAPADIIAEKGLAQVSDVGAVEAVVDDILAKNAGEVEKYKAGKKSVYGFFVGQVMKAMKGKGNPGLVNELLKKKLGD</sequence>
<dbReference type="InterPro" id="IPR003789">
    <property type="entry name" value="Asn/Gln_tRNA_amidoTrase-B-like"/>
</dbReference>
<dbReference type="PROSITE" id="PS01234">
    <property type="entry name" value="GATB"/>
    <property type="match status" value="1"/>
</dbReference>
<proteinExistence type="inferred from homology"/>
<dbReference type="Proteomes" id="UP000268094">
    <property type="component" value="Unassembled WGS sequence"/>
</dbReference>
<dbReference type="SUPFAM" id="SSF55931">
    <property type="entry name" value="Glutamine synthetase/guanido kinase"/>
    <property type="match status" value="1"/>
</dbReference>
<evidence type="ECO:0000313" key="14">
    <source>
        <dbReference type="Proteomes" id="UP000268094"/>
    </source>
</evidence>
<dbReference type="RefSeq" id="WP_120541310.1">
    <property type="nucleotide sequence ID" value="NZ_RAVZ01000087.1"/>
</dbReference>
<evidence type="ECO:0000256" key="3">
    <source>
        <dbReference type="ARBA" id="ARBA00016923"/>
    </source>
</evidence>
<organism evidence="13 14">
    <name type="scientific">Corallococcus terminator</name>
    <dbReference type="NCBI Taxonomy" id="2316733"/>
    <lineage>
        <taxon>Bacteria</taxon>
        <taxon>Pseudomonadati</taxon>
        <taxon>Myxococcota</taxon>
        <taxon>Myxococcia</taxon>
        <taxon>Myxococcales</taxon>
        <taxon>Cystobacterineae</taxon>
        <taxon>Myxococcaceae</taxon>
        <taxon>Corallococcus</taxon>
    </lineage>
</organism>
<protein>
    <recommendedName>
        <fullName evidence="3 11">Aspartyl/glutamyl-tRNA(Asn/Gln) amidotransferase subunit B</fullName>
        <shortName evidence="11">Asp/Glu-ADT subunit B</shortName>
        <ecNumber evidence="11">6.3.5.-</ecNumber>
    </recommendedName>
</protein>
<dbReference type="SUPFAM" id="SSF89095">
    <property type="entry name" value="GatB/YqeY motif"/>
    <property type="match status" value="1"/>
</dbReference>
<dbReference type="InterPro" id="IPR017958">
    <property type="entry name" value="Gln-tRNA_amidoTrfase_suB_CS"/>
</dbReference>
<evidence type="ECO:0000256" key="6">
    <source>
        <dbReference type="ARBA" id="ARBA00022840"/>
    </source>
</evidence>
<dbReference type="NCBIfam" id="NF004012">
    <property type="entry name" value="PRK05477.1-2"/>
    <property type="match status" value="1"/>
</dbReference>
<keyword evidence="7 11" id="KW-0648">Protein biosynthesis</keyword>
<feature type="domain" description="Asn/Gln amidotransferase" evidence="12">
    <location>
        <begin position="332"/>
        <end position="479"/>
    </location>
</feature>
<dbReference type="Pfam" id="PF02637">
    <property type="entry name" value="GatB_Yqey"/>
    <property type="match status" value="1"/>
</dbReference>
<dbReference type="Gene3D" id="1.10.150.380">
    <property type="entry name" value="GatB domain, N-terminal subdomain"/>
    <property type="match status" value="1"/>
</dbReference>
<keyword evidence="6 11" id="KW-0067">ATP-binding</keyword>
<evidence type="ECO:0000256" key="1">
    <source>
        <dbReference type="ARBA" id="ARBA00005306"/>
    </source>
</evidence>
<accession>A0A3A8IZE8</accession>
<dbReference type="InterPro" id="IPR023168">
    <property type="entry name" value="GatB_Yqey_C_2"/>
</dbReference>
<evidence type="ECO:0000256" key="4">
    <source>
        <dbReference type="ARBA" id="ARBA00022598"/>
    </source>
</evidence>
<dbReference type="PANTHER" id="PTHR11659:SF0">
    <property type="entry name" value="GLUTAMYL-TRNA(GLN) AMIDOTRANSFERASE SUBUNIT B, MITOCHONDRIAL"/>
    <property type="match status" value="1"/>
</dbReference>
<dbReference type="GO" id="GO:0006412">
    <property type="term" value="P:translation"/>
    <property type="evidence" value="ECO:0007669"/>
    <property type="project" value="UniProtKB-UniRule"/>
</dbReference>
<dbReference type="NCBIfam" id="TIGR00133">
    <property type="entry name" value="gatB"/>
    <property type="match status" value="1"/>
</dbReference>
<name>A0A3A8IZE8_9BACT</name>
<evidence type="ECO:0000256" key="5">
    <source>
        <dbReference type="ARBA" id="ARBA00022741"/>
    </source>
</evidence>
<comment type="caution">
    <text evidence="13">The sequence shown here is derived from an EMBL/GenBank/DDBJ whole genome shotgun (WGS) entry which is preliminary data.</text>
</comment>
<evidence type="ECO:0000256" key="11">
    <source>
        <dbReference type="HAMAP-Rule" id="MF_00121"/>
    </source>
</evidence>